<dbReference type="EMBL" id="JBIBDZ010000002">
    <property type="protein sequence ID" value="MFF5918379.1"/>
    <property type="molecule type" value="Genomic_DNA"/>
</dbReference>
<accession>A0ABW6XLR5</accession>
<evidence type="ECO:0000313" key="2">
    <source>
        <dbReference type="EMBL" id="MFF5918379.1"/>
    </source>
</evidence>
<comment type="caution">
    <text evidence="2">The sequence shown here is derived from an EMBL/GenBank/DDBJ whole genome shotgun (WGS) entry which is preliminary data.</text>
</comment>
<gene>
    <name evidence="2" type="ORF">ACFY8C_08535</name>
</gene>
<proteinExistence type="predicted"/>
<evidence type="ECO:0000313" key="3">
    <source>
        <dbReference type="Proteomes" id="UP001602370"/>
    </source>
</evidence>
<organism evidence="2 3">
    <name type="scientific">Streptomyces flavochromogenes</name>
    <dbReference type="NCBI Taxonomy" id="68199"/>
    <lineage>
        <taxon>Bacteria</taxon>
        <taxon>Bacillati</taxon>
        <taxon>Actinomycetota</taxon>
        <taxon>Actinomycetes</taxon>
        <taxon>Kitasatosporales</taxon>
        <taxon>Streptomycetaceae</taxon>
        <taxon>Streptomyces</taxon>
    </lineage>
</organism>
<protein>
    <submittedName>
        <fullName evidence="2">Uncharacterized protein</fullName>
    </submittedName>
</protein>
<feature type="compositionally biased region" description="Low complexity" evidence="1">
    <location>
        <begin position="30"/>
        <end position="45"/>
    </location>
</feature>
<evidence type="ECO:0000256" key="1">
    <source>
        <dbReference type="SAM" id="MobiDB-lite"/>
    </source>
</evidence>
<feature type="region of interest" description="Disordered" evidence="1">
    <location>
        <begin position="29"/>
        <end position="75"/>
    </location>
</feature>
<keyword evidence="3" id="KW-1185">Reference proteome</keyword>
<reference evidence="2 3" key="1">
    <citation type="submission" date="2024-10" db="EMBL/GenBank/DDBJ databases">
        <title>The Natural Products Discovery Center: Release of the First 8490 Sequenced Strains for Exploring Actinobacteria Biosynthetic Diversity.</title>
        <authorList>
            <person name="Kalkreuter E."/>
            <person name="Kautsar S.A."/>
            <person name="Yang D."/>
            <person name="Bader C.D."/>
            <person name="Teijaro C.N."/>
            <person name="Fluegel L."/>
            <person name="Davis C.M."/>
            <person name="Simpson J.R."/>
            <person name="Lauterbach L."/>
            <person name="Steele A.D."/>
            <person name="Gui C."/>
            <person name="Meng S."/>
            <person name="Li G."/>
            <person name="Viehrig K."/>
            <person name="Ye F."/>
            <person name="Su P."/>
            <person name="Kiefer A.F."/>
            <person name="Nichols A."/>
            <person name="Cepeda A.J."/>
            <person name="Yan W."/>
            <person name="Fan B."/>
            <person name="Jiang Y."/>
            <person name="Adhikari A."/>
            <person name="Zheng C.-J."/>
            <person name="Schuster L."/>
            <person name="Cowan T.M."/>
            <person name="Smanski M.J."/>
            <person name="Chevrette M.G."/>
            <person name="De Carvalho L.P.S."/>
            <person name="Shen B."/>
        </authorList>
    </citation>
    <scope>NUCLEOTIDE SEQUENCE [LARGE SCALE GENOMIC DNA]</scope>
    <source>
        <strain evidence="2 3">NPDC012605</strain>
    </source>
</reference>
<dbReference type="Proteomes" id="UP001602370">
    <property type="component" value="Unassembled WGS sequence"/>
</dbReference>
<name>A0ABW6XLR5_9ACTN</name>
<sequence>MSVQDDLAAVKRCLEDLVRTVGQLERSVAAERGAPAAPASGRAESLVTIPDAPYDSGLWTDTDDEGLGARDRHAP</sequence>
<dbReference type="RefSeq" id="WP_030320641.1">
    <property type="nucleotide sequence ID" value="NZ_JBIBDZ010000002.1"/>
</dbReference>